<accession>X0X9A6</accession>
<comment type="caution">
    <text evidence="7">The sequence shown here is derived from an EMBL/GenBank/DDBJ whole genome shotgun (WGS) entry which is preliminary data.</text>
</comment>
<reference evidence="7" key="1">
    <citation type="journal article" date="2014" name="Front. Microbiol.">
        <title>High frequency of phylogenetically diverse reductive dehalogenase-homologous genes in deep subseafloor sedimentary metagenomes.</title>
        <authorList>
            <person name="Kawai M."/>
            <person name="Futagami T."/>
            <person name="Toyoda A."/>
            <person name="Takaki Y."/>
            <person name="Nishi S."/>
            <person name="Hori S."/>
            <person name="Arai W."/>
            <person name="Tsubouchi T."/>
            <person name="Morono Y."/>
            <person name="Uchiyama I."/>
            <person name="Ito T."/>
            <person name="Fujiyama A."/>
            <person name="Inagaki F."/>
            <person name="Takami H."/>
        </authorList>
    </citation>
    <scope>NUCLEOTIDE SEQUENCE</scope>
    <source>
        <strain evidence="7">Expedition CK06-06</strain>
    </source>
</reference>
<organism evidence="7">
    <name type="scientific">marine sediment metagenome</name>
    <dbReference type="NCBI Taxonomy" id="412755"/>
    <lineage>
        <taxon>unclassified sequences</taxon>
        <taxon>metagenomes</taxon>
        <taxon>ecological metagenomes</taxon>
    </lineage>
</organism>
<feature type="transmembrane region" description="Helical" evidence="5">
    <location>
        <begin position="88"/>
        <end position="109"/>
    </location>
</feature>
<evidence type="ECO:0000256" key="1">
    <source>
        <dbReference type="ARBA" id="ARBA00004141"/>
    </source>
</evidence>
<evidence type="ECO:0000313" key="7">
    <source>
        <dbReference type="EMBL" id="GAG31977.1"/>
    </source>
</evidence>
<dbReference type="GO" id="GO:0016020">
    <property type="term" value="C:membrane"/>
    <property type="evidence" value="ECO:0007669"/>
    <property type="project" value="UniProtKB-SubCell"/>
</dbReference>
<name>X0X9A6_9ZZZZ</name>
<feature type="transmembrane region" description="Helical" evidence="5">
    <location>
        <begin position="9"/>
        <end position="29"/>
    </location>
</feature>
<sequence length="121" mass="13247">IMDTTLVRGIYRAVGTVLGIIVGFLLVWLFTDNPIILLILEMIALFMYVYTGKGYVYAVLVFFSSVFIVIQLGLAGVDMANFGGNERIIATVVGIIIAFVTIFILQLIVKRDTHTEVGTAA</sequence>
<evidence type="ECO:0000256" key="3">
    <source>
        <dbReference type="ARBA" id="ARBA00022989"/>
    </source>
</evidence>
<proteinExistence type="predicted"/>
<dbReference type="EMBL" id="BARS01040097">
    <property type="protein sequence ID" value="GAG31977.1"/>
    <property type="molecule type" value="Genomic_DNA"/>
</dbReference>
<keyword evidence="2 5" id="KW-0812">Transmembrane</keyword>
<evidence type="ECO:0000256" key="2">
    <source>
        <dbReference type="ARBA" id="ARBA00022692"/>
    </source>
</evidence>
<feature type="transmembrane region" description="Helical" evidence="5">
    <location>
        <begin position="56"/>
        <end position="76"/>
    </location>
</feature>
<feature type="non-terminal residue" evidence="7">
    <location>
        <position position="1"/>
    </location>
</feature>
<keyword evidence="4 5" id="KW-0472">Membrane</keyword>
<comment type="subcellular location">
    <subcellularLocation>
        <location evidence="1">Membrane</location>
        <topology evidence="1">Multi-pass membrane protein</topology>
    </subcellularLocation>
</comment>
<evidence type="ECO:0000256" key="4">
    <source>
        <dbReference type="ARBA" id="ARBA00023136"/>
    </source>
</evidence>
<dbReference type="AlphaFoldDB" id="X0X9A6"/>
<protein>
    <recommendedName>
        <fullName evidence="6">Integral membrane bound transporter domain-containing protein</fullName>
    </recommendedName>
</protein>
<evidence type="ECO:0000259" key="6">
    <source>
        <dbReference type="Pfam" id="PF13515"/>
    </source>
</evidence>
<feature type="domain" description="Integral membrane bound transporter" evidence="6">
    <location>
        <begin position="4"/>
        <end position="100"/>
    </location>
</feature>
<keyword evidence="3 5" id="KW-1133">Transmembrane helix</keyword>
<dbReference type="Pfam" id="PF13515">
    <property type="entry name" value="FUSC_2"/>
    <property type="match status" value="1"/>
</dbReference>
<dbReference type="InterPro" id="IPR049453">
    <property type="entry name" value="Memb_transporter_dom"/>
</dbReference>
<gene>
    <name evidence="7" type="ORF">S01H1_61171</name>
</gene>
<feature type="transmembrane region" description="Helical" evidence="5">
    <location>
        <begin position="35"/>
        <end position="51"/>
    </location>
</feature>
<evidence type="ECO:0000256" key="5">
    <source>
        <dbReference type="SAM" id="Phobius"/>
    </source>
</evidence>